<name>B9EP82_SALSA</name>
<dbReference type="GO" id="GO:0009062">
    <property type="term" value="P:fatty acid catabolic process"/>
    <property type="evidence" value="ECO:0007669"/>
    <property type="project" value="TreeGrafter"/>
</dbReference>
<dbReference type="InterPro" id="IPR052096">
    <property type="entry name" value="Endocannabinoid_amidase"/>
</dbReference>
<dbReference type="PANTHER" id="PTHR45847:SF6">
    <property type="entry name" value="FATTY ACID AMIDE HYDROLASE"/>
    <property type="match status" value="1"/>
</dbReference>
<gene>
    <name evidence="3" type="primary">VDHAP</name>
</gene>
<dbReference type="EMBL" id="BT057457">
    <property type="protein sequence ID" value="ACM09329.1"/>
    <property type="molecule type" value="mRNA"/>
</dbReference>
<protein>
    <submittedName>
        <fullName evidence="3">Vitamin D3 hydroxylase-associated protein</fullName>
    </submittedName>
</protein>
<feature type="transmembrane region" description="Helical" evidence="2">
    <location>
        <begin position="15"/>
        <end position="37"/>
    </location>
</feature>
<feature type="region of interest" description="Disordered" evidence="1">
    <location>
        <begin position="204"/>
        <end position="223"/>
    </location>
</feature>
<keyword evidence="2" id="KW-0472">Membrane</keyword>
<dbReference type="Gene3D" id="3.90.1300.10">
    <property type="entry name" value="Amidase signature (AS) domain"/>
    <property type="match status" value="1"/>
</dbReference>
<dbReference type="GO" id="GO:0017064">
    <property type="term" value="F:fatty acid amide hydrolase activity"/>
    <property type="evidence" value="ECO:0007669"/>
    <property type="project" value="TreeGrafter"/>
</dbReference>
<reference evidence="3" key="2">
    <citation type="journal article" date="2010" name="BMC Genomics">
        <title>Salmo salar and Esox lucius full-length cDNA sequences reveal changes in evolutionary pressures on a post-tetraploidization genome.</title>
        <authorList>
            <person name="Leong J.S."/>
            <person name="Jantzen S.G."/>
            <person name="von Schalburg K.R."/>
            <person name="Cooper G.A."/>
            <person name="Messmer A.M."/>
            <person name="Liao N.Y."/>
            <person name="Munro S."/>
            <person name="Moore R."/>
            <person name="Holt R.A."/>
            <person name="Jones S.J."/>
            <person name="Davidson W.S."/>
            <person name="Koop B.F."/>
        </authorList>
    </citation>
    <scope>NUCLEOTIDE SEQUENCE</scope>
    <source>
        <tissue evidence="3">Head kidney</tissue>
    </source>
</reference>
<accession>B9EP82</accession>
<dbReference type="InterPro" id="IPR036928">
    <property type="entry name" value="AS_sf"/>
</dbReference>
<evidence type="ECO:0000313" key="3">
    <source>
        <dbReference type="EMBL" id="ACM09329.1"/>
    </source>
</evidence>
<reference evidence="3" key="3">
    <citation type="submission" date="2010-08" db="EMBL/GenBank/DDBJ databases">
        <authorList>
            <consortium name="cGRASP (B.F. Koop &amp; W.S. Davidson)"/>
        </authorList>
    </citation>
    <scope>NUCLEOTIDE SEQUENCE</scope>
    <source>
        <tissue evidence="3">Head kidney</tissue>
    </source>
</reference>
<evidence type="ECO:0000256" key="1">
    <source>
        <dbReference type="SAM" id="MobiDB-lite"/>
    </source>
</evidence>
<keyword evidence="2" id="KW-0812">Transmembrane</keyword>
<keyword evidence="2" id="KW-1133">Transmembrane helix</keyword>
<dbReference type="AlphaFoldDB" id="B9EP82"/>
<reference evidence="3" key="1">
    <citation type="submission" date="2009-01" db="EMBL/GenBank/DDBJ databases">
        <authorList>
            <consortium name="cGRASP (B.F. Koop &amp; W.S. Davidson)"/>
            <person name="Leong J."/>
            <person name="von Schalburg K."/>
            <person name="Cooper G."/>
            <person name="Moore R."/>
            <person name="Holt R."/>
            <person name="Davidson W.S."/>
            <person name="Koop B.F."/>
        </authorList>
    </citation>
    <scope>NUCLEOTIDE SEQUENCE</scope>
    <source>
        <tissue evidence="3">Head kidney</tissue>
    </source>
</reference>
<sequence>MDNFKRVIFGAEPNWTAILTATACGTGALMLFLSWFGHKQSWKKIQRAKAGREASLQRAALAVLQFNESHPETDTSLILSLSLAELSKQLKGGTLTPEAVFHSYMEKTLEVNRRLNCCTEILLESWDQLEDIGSHKDGLLYGVPVSRGRGGTQALQGQLWGPLGQALQKGGDWWRGAAGGCTVCGPALAGRTLSALHERGGEAVQREEEMRERDGCTKRWREG</sequence>
<evidence type="ECO:0000256" key="2">
    <source>
        <dbReference type="SAM" id="Phobius"/>
    </source>
</evidence>
<proteinExistence type="evidence at transcript level"/>
<dbReference type="SUPFAM" id="SSF75304">
    <property type="entry name" value="Amidase signature (AS) enzymes"/>
    <property type="match status" value="1"/>
</dbReference>
<dbReference type="PANTHER" id="PTHR45847">
    <property type="entry name" value="FATTY ACID AMIDE HYDROLASE"/>
    <property type="match status" value="1"/>
</dbReference>
<dbReference type="GO" id="GO:0004040">
    <property type="term" value="F:amidase activity"/>
    <property type="evidence" value="ECO:0007669"/>
    <property type="project" value="TreeGrafter"/>
</dbReference>
<organism evidence="3">
    <name type="scientific">Salmo salar</name>
    <name type="common">Atlantic salmon</name>
    <dbReference type="NCBI Taxonomy" id="8030"/>
    <lineage>
        <taxon>Eukaryota</taxon>
        <taxon>Metazoa</taxon>
        <taxon>Chordata</taxon>
        <taxon>Craniata</taxon>
        <taxon>Vertebrata</taxon>
        <taxon>Euteleostomi</taxon>
        <taxon>Actinopterygii</taxon>
        <taxon>Neopterygii</taxon>
        <taxon>Teleostei</taxon>
        <taxon>Protacanthopterygii</taxon>
        <taxon>Salmoniformes</taxon>
        <taxon>Salmonidae</taxon>
        <taxon>Salmoninae</taxon>
        <taxon>Salmo</taxon>
    </lineage>
</organism>
<dbReference type="PROSITE" id="PS51257">
    <property type="entry name" value="PROKAR_LIPOPROTEIN"/>
    <property type="match status" value="1"/>
</dbReference>